<dbReference type="Proteomes" id="UP001501072">
    <property type="component" value="Unassembled WGS sequence"/>
</dbReference>
<gene>
    <name evidence="1" type="ORF">GCM10009564_35350</name>
</gene>
<sequence>MSNTVRYVRIARTYSQRLHLGRPMLHGMSTTVEPVSERSAAEVNEEIRALWRRSGGTLTSEQREEYQRLVEEWAAAAHRSLRAA</sequence>
<protein>
    <submittedName>
        <fullName evidence="1">Uncharacterized protein</fullName>
    </submittedName>
</protein>
<name>A0ABP4DJ65_9ACTN</name>
<organism evidence="1 2">
    <name type="scientific">Streptomyces thermogriseus</name>
    <dbReference type="NCBI Taxonomy" id="75292"/>
    <lineage>
        <taxon>Bacteria</taxon>
        <taxon>Bacillati</taxon>
        <taxon>Actinomycetota</taxon>
        <taxon>Actinomycetes</taxon>
        <taxon>Kitasatosporales</taxon>
        <taxon>Streptomycetaceae</taxon>
        <taxon>Streptomyces</taxon>
    </lineage>
</organism>
<accession>A0ABP4DJ65</accession>
<proteinExistence type="predicted"/>
<evidence type="ECO:0000313" key="2">
    <source>
        <dbReference type="Proteomes" id="UP001501072"/>
    </source>
</evidence>
<keyword evidence="2" id="KW-1185">Reference proteome</keyword>
<comment type="caution">
    <text evidence="1">The sequence shown here is derived from an EMBL/GenBank/DDBJ whole genome shotgun (WGS) entry which is preliminary data.</text>
</comment>
<reference evidence="2" key="1">
    <citation type="journal article" date="2019" name="Int. J. Syst. Evol. Microbiol.">
        <title>The Global Catalogue of Microorganisms (GCM) 10K type strain sequencing project: providing services to taxonomists for standard genome sequencing and annotation.</title>
        <authorList>
            <consortium name="The Broad Institute Genomics Platform"/>
            <consortium name="The Broad Institute Genome Sequencing Center for Infectious Disease"/>
            <person name="Wu L."/>
            <person name="Ma J."/>
        </authorList>
    </citation>
    <scope>NUCLEOTIDE SEQUENCE [LARGE SCALE GENOMIC DNA]</scope>
    <source>
        <strain evidence="2">JCM 11269</strain>
    </source>
</reference>
<evidence type="ECO:0000313" key="1">
    <source>
        <dbReference type="EMBL" id="GAA1012237.1"/>
    </source>
</evidence>
<dbReference type="EMBL" id="BAAAHU010000037">
    <property type="protein sequence ID" value="GAA1012237.1"/>
    <property type="molecule type" value="Genomic_DNA"/>
</dbReference>